<keyword evidence="1" id="KW-0472">Membrane</keyword>
<accession>A0A644VZN2</accession>
<feature type="transmembrane region" description="Helical" evidence="1">
    <location>
        <begin position="6"/>
        <end position="26"/>
    </location>
</feature>
<keyword evidence="1" id="KW-0812">Transmembrane</keyword>
<dbReference type="EMBL" id="VSSQ01000531">
    <property type="protein sequence ID" value="MPL96909.1"/>
    <property type="molecule type" value="Genomic_DNA"/>
</dbReference>
<comment type="caution">
    <text evidence="2">The sequence shown here is derived from an EMBL/GenBank/DDBJ whole genome shotgun (WGS) entry which is preliminary data.</text>
</comment>
<keyword evidence="1" id="KW-1133">Transmembrane helix</keyword>
<protein>
    <submittedName>
        <fullName evidence="2">Uncharacterized protein</fullName>
    </submittedName>
</protein>
<proteinExistence type="predicted"/>
<evidence type="ECO:0000313" key="2">
    <source>
        <dbReference type="EMBL" id="MPL96909.1"/>
    </source>
</evidence>
<gene>
    <name evidence="2" type="ORF">SDC9_43093</name>
</gene>
<dbReference type="AlphaFoldDB" id="A0A644VZN2"/>
<feature type="transmembrane region" description="Helical" evidence="1">
    <location>
        <begin position="38"/>
        <end position="71"/>
    </location>
</feature>
<sequence length="78" mass="8576">MKGLMFLGIPMLFMITVLILLGMYVYKVIQNQSSSLKIMIIGIAVILFSILISMSIIKIIVGILGLLIVLYGANKSED</sequence>
<organism evidence="2">
    <name type="scientific">bioreactor metagenome</name>
    <dbReference type="NCBI Taxonomy" id="1076179"/>
    <lineage>
        <taxon>unclassified sequences</taxon>
        <taxon>metagenomes</taxon>
        <taxon>ecological metagenomes</taxon>
    </lineage>
</organism>
<reference evidence="2" key="1">
    <citation type="submission" date="2019-08" db="EMBL/GenBank/DDBJ databases">
        <authorList>
            <person name="Kucharzyk K."/>
            <person name="Murdoch R.W."/>
            <person name="Higgins S."/>
            <person name="Loffler F."/>
        </authorList>
    </citation>
    <scope>NUCLEOTIDE SEQUENCE</scope>
</reference>
<name>A0A644VZN2_9ZZZZ</name>
<evidence type="ECO:0000256" key="1">
    <source>
        <dbReference type="SAM" id="Phobius"/>
    </source>
</evidence>